<dbReference type="Gene3D" id="3.40.30.10">
    <property type="entry name" value="Glutaredoxin"/>
    <property type="match status" value="4"/>
</dbReference>
<dbReference type="GO" id="GO:0006457">
    <property type="term" value="P:protein folding"/>
    <property type="evidence" value="ECO:0007669"/>
    <property type="project" value="TreeGrafter"/>
</dbReference>
<dbReference type="GO" id="GO:0005788">
    <property type="term" value="C:endoplasmic reticulum lumen"/>
    <property type="evidence" value="ECO:0007669"/>
    <property type="project" value="UniProtKB-SubCell"/>
</dbReference>
<dbReference type="InterPro" id="IPR036249">
    <property type="entry name" value="Thioredoxin-like_sf"/>
</dbReference>
<comment type="subcellular location">
    <subcellularLocation>
        <location evidence="2">Endoplasmic reticulum lumen</location>
    </subcellularLocation>
</comment>
<sequence length="500" mass="58633">MKTFGFFILVFTAQCMAYTKEMNVYQLEGEAISEFQYEFRDQLRIFCFYSPYAVDTKEFLPKYKNAAATLKLNEAPITLAMIDISRPGNKDFSLKHDVLGYPAVVYYLSGLTEPRLYLGKKETNAMISEFQEMVFDFHDFSTEEEFNSYMTTHRQVQGLVLGVFQDYSGKSYDLFYDFAQKNSDAYKFGRVKGEKWAEKFGLEKEGVAVIRPTLLLTSYDTPFKSASKFSSKSDFENFIKTEIHPNISWVTQRNKDEFFNGPTPLVALYFNADPKMYSSQIKYYINRYADAVNQYFSTNKFKFVIVDRESFIEKLEADFLNTDKIVLVLYREEKKYVLRQSQLLTNDNKFLGPAIKEFLEGWEKGKVKKYVRSQPVPSKKIENRVRVVVGDTFEDEVQNSNKNQLVYIYSTSNPKSVEVIKTIEEVAEYFKQEPQFEIVKIDGSLNELPFMFDVSYYPTMYFSPKKRKDIPVRYSGYDYSKQKIIEFINPEEKKKKKEDL</sequence>
<dbReference type="SUPFAM" id="SSF52833">
    <property type="entry name" value="Thioredoxin-like"/>
    <property type="match status" value="3"/>
</dbReference>
<dbReference type="CDD" id="cd02981">
    <property type="entry name" value="PDI_b_family"/>
    <property type="match status" value="1"/>
</dbReference>
<proteinExistence type="inferred from homology"/>
<dbReference type="PROSITE" id="PS51352">
    <property type="entry name" value="THIOREDOXIN_2"/>
    <property type="match status" value="1"/>
</dbReference>
<keyword evidence="11" id="KW-1185">Reference proteome</keyword>
<feature type="domain" description="Thioredoxin" evidence="9">
    <location>
        <begin position="349"/>
        <end position="493"/>
    </location>
</feature>
<dbReference type="PANTHER" id="PTHR18929:SF132">
    <property type="entry name" value="PROTEIN DISULFIDE-ISOMERASE A3"/>
    <property type="match status" value="1"/>
</dbReference>
<reference evidence="10" key="1">
    <citation type="submission" date="2021-09" db="EMBL/GenBank/DDBJ databases">
        <authorList>
            <consortium name="AG Swart"/>
            <person name="Singh M."/>
            <person name="Singh A."/>
            <person name="Seah K."/>
            <person name="Emmerich C."/>
        </authorList>
    </citation>
    <scope>NUCLEOTIDE SEQUENCE</scope>
    <source>
        <strain evidence="10">ATCC30299</strain>
    </source>
</reference>
<comment type="caution">
    <text evidence="10">The sequence shown here is derived from an EMBL/GenBank/DDBJ whole genome shotgun (WGS) entry which is preliminary data.</text>
</comment>
<evidence type="ECO:0000256" key="7">
    <source>
        <dbReference type="ARBA" id="ARBA00023284"/>
    </source>
</evidence>
<evidence type="ECO:0000256" key="8">
    <source>
        <dbReference type="SAM" id="SignalP"/>
    </source>
</evidence>
<evidence type="ECO:0000256" key="5">
    <source>
        <dbReference type="ARBA" id="ARBA00022824"/>
    </source>
</evidence>
<dbReference type="Proteomes" id="UP001162131">
    <property type="component" value="Unassembled WGS sequence"/>
</dbReference>
<keyword evidence="8" id="KW-0732">Signal</keyword>
<gene>
    <name evidence="10" type="ORF">BSTOLATCC_MIC6590</name>
</gene>
<feature type="signal peptide" evidence="8">
    <location>
        <begin position="1"/>
        <end position="17"/>
    </location>
</feature>
<keyword evidence="5" id="KW-0256">Endoplasmic reticulum</keyword>
<keyword evidence="6" id="KW-0413">Isomerase</keyword>
<evidence type="ECO:0000256" key="2">
    <source>
        <dbReference type="ARBA" id="ARBA00004319"/>
    </source>
</evidence>
<accession>A0AAU9IGY0</accession>
<protein>
    <recommendedName>
        <fullName evidence="4">protein disulfide-isomerase</fullName>
        <ecNumber evidence="4">5.3.4.1</ecNumber>
    </recommendedName>
</protein>
<dbReference type="EC" id="5.3.4.1" evidence="4"/>
<comment type="catalytic activity">
    <reaction evidence="1">
        <text>Catalyzes the rearrangement of -S-S- bonds in proteins.</text>
        <dbReference type="EC" id="5.3.4.1"/>
    </reaction>
</comment>
<evidence type="ECO:0000256" key="4">
    <source>
        <dbReference type="ARBA" id="ARBA00012723"/>
    </source>
</evidence>
<keyword evidence="7" id="KW-0676">Redox-active center</keyword>
<dbReference type="EMBL" id="CAJZBQ010000006">
    <property type="protein sequence ID" value="CAG9312487.1"/>
    <property type="molecule type" value="Genomic_DNA"/>
</dbReference>
<dbReference type="GO" id="GO:0034976">
    <property type="term" value="P:response to endoplasmic reticulum stress"/>
    <property type="evidence" value="ECO:0007669"/>
    <property type="project" value="TreeGrafter"/>
</dbReference>
<evidence type="ECO:0000313" key="11">
    <source>
        <dbReference type="Proteomes" id="UP001162131"/>
    </source>
</evidence>
<evidence type="ECO:0000256" key="6">
    <source>
        <dbReference type="ARBA" id="ARBA00023235"/>
    </source>
</evidence>
<dbReference type="Pfam" id="PF13848">
    <property type="entry name" value="Thioredoxin_6"/>
    <property type="match status" value="1"/>
</dbReference>
<dbReference type="GO" id="GO:0003756">
    <property type="term" value="F:protein disulfide isomerase activity"/>
    <property type="evidence" value="ECO:0007669"/>
    <property type="project" value="UniProtKB-EC"/>
</dbReference>
<evidence type="ECO:0000313" key="10">
    <source>
        <dbReference type="EMBL" id="CAG9312487.1"/>
    </source>
</evidence>
<dbReference type="InterPro" id="IPR013766">
    <property type="entry name" value="Thioredoxin_domain"/>
</dbReference>
<dbReference type="PANTHER" id="PTHR18929">
    <property type="entry name" value="PROTEIN DISULFIDE ISOMERASE"/>
    <property type="match status" value="1"/>
</dbReference>
<feature type="chain" id="PRO_5043336495" description="protein disulfide-isomerase" evidence="8">
    <location>
        <begin position="18"/>
        <end position="500"/>
    </location>
</feature>
<evidence type="ECO:0000259" key="9">
    <source>
        <dbReference type="PROSITE" id="PS51352"/>
    </source>
</evidence>
<comment type="similarity">
    <text evidence="3">Belongs to the protein disulfide isomerase family.</text>
</comment>
<name>A0AAU9IGY0_9CILI</name>
<organism evidence="10 11">
    <name type="scientific">Blepharisma stoltei</name>
    <dbReference type="NCBI Taxonomy" id="1481888"/>
    <lineage>
        <taxon>Eukaryota</taxon>
        <taxon>Sar</taxon>
        <taxon>Alveolata</taxon>
        <taxon>Ciliophora</taxon>
        <taxon>Postciliodesmatophora</taxon>
        <taxon>Heterotrichea</taxon>
        <taxon>Heterotrichida</taxon>
        <taxon>Blepharismidae</taxon>
        <taxon>Blepharisma</taxon>
    </lineage>
</organism>
<dbReference type="AlphaFoldDB" id="A0AAU9IGY0"/>
<dbReference type="Pfam" id="PF00085">
    <property type="entry name" value="Thioredoxin"/>
    <property type="match status" value="1"/>
</dbReference>
<evidence type="ECO:0000256" key="1">
    <source>
        <dbReference type="ARBA" id="ARBA00001182"/>
    </source>
</evidence>
<evidence type="ECO:0000256" key="3">
    <source>
        <dbReference type="ARBA" id="ARBA00006347"/>
    </source>
</evidence>